<dbReference type="SUPFAM" id="SSF52540">
    <property type="entry name" value="P-loop containing nucleoside triphosphate hydrolases"/>
    <property type="match status" value="1"/>
</dbReference>
<dbReference type="Proteomes" id="UP000186736">
    <property type="component" value="Unassembled WGS sequence"/>
</dbReference>
<reference evidence="2 3" key="1">
    <citation type="submission" date="2016-10" db="EMBL/GenBank/DDBJ databases">
        <title>Genome Sequence of Pseudomonas putida GM4FR.</title>
        <authorList>
            <person name="Poehlein A."/>
            <person name="Wemheuer F."/>
            <person name="Hollensteiner J."/>
            <person name="Wemheuer B."/>
        </authorList>
    </citation>
    <scope>NUCLEOTIDE SEQUENCE [LARGE SCALE GENOMIC DNA]</scope>
    <source>
        <strain evidence="2 3">GM4FR</strain>
    </source>
</reference>
<dbReference type="InterPro" id="IPR003450">
    <property type="entry name" value="Replication_origin-bd"/>
</dbReference>
<organism evidence="2 3">
    <name type="scientific">Pseudomonas putida</name>
    <name type="common">Arthrobacter siderocapsulatus</name>
    <dbReference type="NCBI Taxonomy" id="303"/>
    <lineage>
        <taxon>Bacteria</taxon>
        <taxon>Pseudomonadati</taxon>
        <taxon>Pseudomonadota</taxon>
        <taxon>Gammaproteobacteria</taxon>
        <taxon>Pseudomonadales</taxon>
        <taxon>Pseudomonadaceae</taxon>
        <taxon>Pseudomonas</taxon>
    </lineage>
</organism>
<dbReference type="InterPro" id="IPR027417">
    <property type="entry name" value="P-loop_NTPase"/>
</dbReference>
<dbReference type="GO" id="GO:0003688">
    <property type="term" value="F:DNA replication origin binding"/>
    <property type="evidence" value="ECO:0007669"/>
    <property type="project" value="InterPro"/>
</dbReference>
<name>A0A1Q9R6F5_PSEPU</name>
<dbReference type="GO" id="GO:0006260">
    <property type="term" value="P:DNA replication"/>
    <property type="evidence" value="ECO:0007669"/>
    <property type="project" value="InterPro"/>
</dbReference>
<dbReference type="AlphaFoldDB" id="A0A1Q9R6F5"/>
<dbReference type="GO" id="GO:0005524">
    <property type="term" value="F:ATP binding"/>
    <property type="evidence" value="ECO:0007669"/>
    <property type="project" value="InterPro"/>
</dbReference>
<evidence type="ECO:0000313" key="2">
    <source>
        <dbReference type="EMBL" id="OLS63014.1"/>
    </source>
</evidence>
<sequence>MGNTINVQLAHNAKEKIIMSYESIILGVQSNKYLIGHSEMIDGFRSVPAIDCLKTAHYFKSEYPRAKRYINVQPDFLKAVKAAMSTASGLYDSEKQMVIADNVYDIDKSSLVRLVMSGPGDIEAKINFSTEVLGTEVIAGMDFDEALDSFDTDDLLTEMQRRDLLESSVKINTARFDQNVGSFEHLLTYRTLSAEDIRDTIFRVPRRALLQCHTGFGKTSIVLRHHIEEFLAQGKRVLFISPLRSIIKAFDVPGLIDYQDVEPGQMNDAFGLKVVVNSLIARKFADFIAKADLVVIDEASQVIEHVMGGTVRDRDQVWATLQAVVKNAENVVFADADINKSCFDLISNGKGPVVVFKADAAHSDIEVEISSINQVRKQAVDSALVENTLICCDNKRDATAMALELERAGRQVMLITSTTGGYADQQAFMKKPNTNAYDVLIYSPAMKSAISITSGHFTRHFGLFEGSISPKGAIQMLRRDRLAKAFVVGVRNPQNRTSELVQVEFDNGPKTAFEELRHQHRRSAAWLKDNIQLTLAIELRRQGFSVSKQIDNDDQAKEGLKEHSKARRALKIDIAKAVLEAIPMTNIKAAEALVRDGASSHNEYFSAIRAEAELHLRKTDLSFADAEFWKEGEGKGKLRKFEDLYKPPTSNLHRVLVRVFKGMTETKSWTSVDSVKAYDDLNKRRAEVLLAGFEMPKQSKFISDRSKQGAITAILKAHGLKTKRKDGGESGYYYIIDPKSLEQMKEYTGL</sequence>
<accession>A0A1Q9R6F5</accession>
<dbReference type="EMBL" id="MKZO01000015">
    <property type="protein sequence ID" value="OLS63014.1"/>
    <property type="molecule type" value="Genomic_DNA"/>
</dbReference>
<evidence type="ECO:0000313" key="3">
    <source>
        <dbReference type="Proteomes" id="UP000186736"/>
    </source>
</evidence>
<evidence type="ECO:0000259" key="1">
    <source>
        <dbReference type="Pfam" id="PF02399"/>
    </source>
</evidence>
<dbReference type="Pfam" id="PF02399">
    <property type="entry name" value="Herpes_ori_bp"/>
    <property type="match status" value="1"/>
</dbReference>
<protein>
    <recommendedName>
        <fullName evidence="1">Replication origin-binding protein domain-containing protein</fullName>
    </recommendedName>
</protein>
<comment type="caution">
    <text evidence="2">The sequence shown here is derived from an EMBL/GenBank/DDBJ whole genome shotgun (WGS) entry which is preliminary data.</text>
</comment>
<feature type="domain" description="Replication origin-binding protein" evidence="1">
    <location>
        <begin position="214"/>
        <end position="351"/>
    </location>
</feature>
<gene>
    <name evidence="2" type="ORF">PSEMO_21630</name>
</gene>
<proteinExistence type="predicted"/>